<proteinExistence type="predicted"/>
<evidence type="ECO:0000313" key="3">
    <source>
        <dbReference type="EMBL" id="KAD3720599.1"/>
    </source>
</evidence>
<dbReference type="GO" id="GO:0009697">
    <property type="term" value="P:salicylic acid biosynthetic process"/>
    <property type="evidence" value="ECO:0007669"/>
    <property type="project" value="TreeGrafter"/>
</dbReference>
<dbReference type="Pfam" id="PF01817">
    <property type="entry name" value="CM_2"/>
    <property type="match status" value="1"/>
</dbReference>
<keyword evidence="1" id="KW-0413">Isomerase</keyword>
<dbReference type="Gene3D" id="1.20.59.10">
    <property type="entry name" value="Chorismate mutase"/>
    <property type="match status" value="1"/>
</dbReference>
<gene>
    <name evidence="3" type="ORF">GD627_07260</name>
</gene>
<sequence length="112" mass="12826">MEAAEQKSVSGQLDNVRAAIDEIDEEIVALIWRRERLVRLAGGLKENDAAVRSPKRMEEVIAHVRQAAEEQDSDSNVVERTYKAMIEAFIDYELKVRHQAETQRKLDAFSRS</sequence>
<organism evidence="3 4">
    <name type="scientific">Arthrobacter yangruifuii</name>
    <dbReference type="NCBI Taxonomy" id="2606616"/>
    <lineage>
        <taxon>Bacteria</taxon>
        <taxon>Bacillati</taxon>
        <taxon>Actinomycetota</taxon>
        <taxon>Actinomycetes</taxon>
        <taxon>Micrococcales</taxon>
        <taxon>Micrococcaceae</taxon>
        <taxon>Arthrobacter</taxon>
    </lineage>
</organism>
<evidence type="ECO:0000313" key="4">
    <source>
        <dbReference type="Proteomes" id="UP000326852"/>
    </source>
</evidence>
<dbReference type="InterPro" id="IPR036979">
    <property type="entry name" value="CM_dom_sf"/>
</dbReference>
<dbReference type="PANTHER" id="PTHR38041">
    <property type="entry name" value="CHORISMATE MUTASE"/>
    <property type="match status" value="1"/>
</dbReference>
<dbReference type="PROSITE" id="PS51168">
    <property type="entry name" value="CHORISMATE_MUT_2"/>
    <property type="match status" value="1"/>
</dbReference>
<dbReference type="GO" id="GO:0004106">
    <property type="term" value="F:chorismate mutase activity"/>
    <property type="evidence" value="ECO:0007669"/>
    <property type="project" value="InterPro"/>
</dbReference>
<dbReference type="RefSeq" id="WP_146361807.1">
    <property type="nucleotide sequence ID" value="NZ_VOAL01000002.1"/>
</dbReference>
<evidence type="ECO:0000256" key="1">
    <source>
        <dbReference type="ARBA" id="ARBA00023235"/>
    </source>
</evidence>
<evidence type="ECO:0000259" key="2">
    <source>
        <dbReference type="PROSITE" id="PS51168"/>
    </source>
</evidence>
<protein>
    <submittedName>
        <fullName evidence="3">Chorismate mutase</fullName>
    </submittedName>
</protein>
<dbReference type="EMBL" id="VTFX01000003">
    <property type="protein sequence ID" value="KAD3720599.1"/>
    <property type="molecule type" value="Genomic_DNA"/>
</dbReference>
<dbReference type="SMART" id="SM00830">
    <property type="entry name" value="CM_2"/>
    <property type="match status" value="1"/>
</dbReference>
<dbReference type="PANTHER" id="PTHR38041:SF1">
    <property type="entry name" value="CHORISMATE MUTASE"/>
    <property type="match status" value="1"/>
</dbReference>
<dbReference type="Proteomes" id="UP000326852">
    <property type="component" value="Unassembled WGS sequence"/>
</dbReference>
<dbReference type="InterPro" id="IPR036263">
    <property type="entry name" value="Chorismate_II_sf"/>
</dbReference>
<dbReference type="InterPro" id="IPR051331">
    <property type="entry name" value="Chorismate_mutase-related"/>
</dbReference>
<dbReference type="SUPFAM" id="SSF48600">
    <property type="entry name" value="Chorismate mutase II"/>
    <property type="match status" value="1"/>
</dbReference>
<dbReference type="OrthoDB" id="3233357at2"/>
<name>A0A5N6MQU2_9MICC</name>
<dbReference type="InterPro" id="IPR002701">
    <property type="entry name" value="CM_II_prokaryot"/>
</dbReference>
<comment type="caution">
    <text evidence="3">The sequence shown here is derived from an EMBL/GenBank/DDBJ whole genome shotgun (WGS) entry which is preliminary data.</text>
</comment>
<keyword evidence="4" id="KW-1185">Reference proteome</keyword>
<accession>A0A5N6MQU2</accession>
<reference evidence="3 4" key="1">
    <citation type="submission" date="2019-08" db="EMBL/GenBank/DDBJ databases">
        <title>Arthrobacter sp. nov., isolated from plateau pika and Tibetan wild ass.</title>
        <authorList>
            <person name="Ge Y."/>
        </authorList>
    </citation>
    <scope>NUCLEOTIDE SEQUENCE [LARGE SCALE GENOMIC DNA]</scope>
    <source>
        <strain evidence="3 4">785</strain>
    </source>
</reference>
<dbReference type="GO" id="GO:0046417">
    <property type="term" value="P:chorismate metabolic process"/>
    <property type="evidence" value="ECO:0007669"/>
    <property type="project" value="InterPro"/>
</dbReference>
<dbReference type="AlphaFoldDB" id="A0A5N6MQU2"/>
<feature type="domain" description="Chorismate mutase" evidence="2">
    <location>
        <begin position="7"/>
        <end position="97"/>
    </location>
</feature>